<dbReference type="InterPro" id="IPR010941">
    <property type="entry name" value="PhaC_N"/>
</dbReference>
<dbReference type="GO" id="GO:0016746">
    <property type="term" value="F:acyltransferase activity"/>
    <property type="evidence" value="ECO:0007669"/>
    <property type="project" value="UniProtKB-KW"/>
</dbReference>
<organism evidence="5">
    <name type="scientific">hydrothermal vent metagenome</name>
    <dbReference type="NCBI Taxonomy" id="652676"/>
    <lineage>
        <taxon>unclassified sequences</taxon>
        <taxon>metagenomes</taxon>
        <taxon>ecological metagenomes</taxon>
    </lineage>
</organism>
<keyword evidence="2" id="KW-0012">Acyltransferase</keyword>
<evidence type="ECO:0000256" key="2">
    <source>
        <dbReference type="ARBA" id="ARBA00023315"/>
    </source>
</evidence>
<gene>
    <name evidence="5" type="ORF">MNBD_ALPHA09-326</name>
</gene>
<sequence length="579" mass="65782">MSELPTNEDKVFLIDRFLHASEARLTAGLSPSSAMLAYLDWAVHLANSPGKKVELVQKAFRKSVKFGGYLQRFTSGEDENPSIEPLPQDRRFRASDWRQPPFSFYYQAFLFMQQWWHNATVGVHGVSRHHEDVVAFSARQFLDMFSPSNFLATNPEALNETMDSGGTNLVRGFQNFLEDWERAVLQNPPVGTEKFRVGKEVAVTPGKVVYRNRLIELIQYAPTTKMVHPEPILIVPAWIMKYYILDLSPHNSMVKYLVDQGHTVFMISWRNPTEEDRDLGMNDYVQSGIMEALRTVRKIVPEQPVHSVGYCIGGTLLTIAAAALGRDGKDWLKSLTLFAAQTDFTEAGELMLFIDQSQVTYLEDLMWGQGYLDTKQMAGAFQLLRSNDLIWSHLVHDYLMGERRPMNDLMAWNADATRLPYRMHSEYLRKLFLDNDLAGARYYVGDKPATLTDIHVPILAVGAEKDHVAPWKSVYKLNFLADTDVTFLLTSGGHNAGIISEPGHPRRHHRIATKGEDDPYVAPDEWFATTPEREGSWWPTWQDWLAERSGERVKPPAMGNTKAGLRPLCDAPGTYVLQE</sequence>
<protein>
    <submittedName>
        <fullName evidence="5">Polyhydroxyalkanoic acid synthase</fullName>
    </submittedName>
</protein>
<dbReference type="InterPro" id="IPR051321">
    <property type="entry name" value="PHA/PHB_synthase"/>
</dbReference>
<dbReference type="InterPro" id="IPR029058">
    <property type="entry name" value="AB_hydrolase_fold"/>
</dbReference>
<evidence type="ECO:0000259" key="4">
    <source>
        <dbReference type="Pfam" id="PF12551"/>
    </source>
</evidence>
<reference evidence="5" key="1">
    <citation type="submission" date="2018-06" db="EMBL/GenBank/DDBJ databases">
        <authorList>
            <person name="Zhirakovskaya E."/>
        </authorList>
    </citation>
    <scope>NUCLEOTIDE SEQUENCE</scope>
</reference>
<dbReference type="PANTHER" id="PTHR36837:SF5">
    <property type="entry name" value="POLY-3-HYDROXYBUTYRATE SYNTHASE"/>
    <property type="match status" value="1"/>
</dbReference>
<keyword evidence="1" id="KW-0808">Transferase</keyword>
<dbReference type="SUPFAM" id="SSF53474">
    <property type="entry name" value="alpha/beta-Hydrolases"/>
    <property type="match status" value="1"/>
</dbReference>
<evidence type="ECO:0000313" key="5">
    <source>
        <dbReference type="EMBL" id="VAW17761.1"/>
    </source>
</evidence>
<dbReference type="Gene3D" id="3.40.50.1820">
    <property type="entry name" value="alpha/beta hydrolase"/>
    <property type="match status" value="1"/>
</dbReference>
<accession>A0A3B0TGJ1</accession>
<name>A0A3B0TGJ1_9ZZZZ</name>
<dbReference type="EMBL" id="UOEM01000108">
    <property type="protein sequence ID" value="VAW17761.1"/>
    <property type="molecule type" value="Genomic_DNA"/>
</dbReference>
<dbReference type="InterPro" id="IPR022211">
    <property type="entry name" value="PHBC_N"/>
</dbReference>
<proteinExistence type="predicted"/>
<dbReference type="AlphaFoldDB" id="A0A3B0TGJ1"/>
<evidence type="ECO:0000256" key="1">
    <source>
        <dbReference type="ARBA" id="ARBA00022679"/>
    </source>
</evidence>
<dbReference type="GO" id="GO:0042619">
    <property type="term" value="P:poly-hydroxybutyrate biosynthetic process"/>
    <property type="evidence" value="ECO:0007669"/>
    <property type="project" value="InterPro"/>
</dbReference>
<evidence type="ECO:0000259" key="3">
    <source>
        <dbReference type="Pfam" id="PF07167"/>
    </source>
</evidence>
<feature type="domain" description="Poly-beta-hydroxybutyrate polymerase N-terminal" evidence="4">
    <location>
        <begin position="14"/>
        <end position="51"/>
    </location>
</feature>
<dbReference type="Pfam" id="PF12551">
    <property type="entry name" value="PHBC_N"/>
    <property type="match status" value="1"/>
</dbReference>
<feature type="domain" description="Poly-beta-hydroxybutyrate polymerase N-terminal" evidence="3">
    <location>
        <begin position="88"/>
        <end position="257"/>
    </location>
</feature>
<dbReference type="PANTHER" id="PTHR36837">
    <property type="entry name" value="POLY(3-HYDROXYALKANOATE) POLYMERASE SUBUNIT PHAC"/>
    <property type="match status" value="1"/>
</dbReference>
<dbReference type="Pfam" id="PF07167">
    <property type="entry name" value="PhaC_N"/>
    <property type="match status" value="1"/>
</dbReference>